<protein>
    <submittedName>
        <fullName evidence="1">Uncharacterized protein</fullName>
    </submittedName>
</protein>
<gene>
    <name evidence="1" type="ORF">PROH_06420</name>
</gene>
<dbReference type="AlphaFoldDB" id="A0A0M2PWU4"/>
<keyword evidence="2" id="KW-1185">Reference proteome</keyword>
<dbReference type="Proteomes" id="UP000034681">
    <property type="component" value="Unassembled WGS sequence"/>
</dbReference>
<organism evidence="1 2">
    <name type="scientific">Prochlorothrix hollandica PCC 9006 = CALU 1027</name>
    <dbReference type="NCBI Taxonomy" id="317619"/>
    <lineage>
        <taxon>Bacteria</taxon>
        <taxon>Bacillati</taxon>
        <taxon>Cyanobacteriota</taxon>
        <taxon>Cyanophyceae</taxon>
        <taxon>Prochlorotrichales</taxon>
        <taxon>Prochlorotrichaceae</taxon>
        <taxon>Prochlorothrix</taxon>
    </lineage>
</organism>
<dbReference type="OrthoDB" id="9066681at2"/>
<comment type="caution">
    <text evidence="1">The sequence shown here is derived from an EMBL/GenBank/DDBJ whole genome shotgun (WGS) entry which is preliminary data.</text>
</comment>
<name>A0A0M2PWU4_PROHO</name>
<proteinExistence type="predicted"/>
<dbReference type="eggNOG" id="ENOG502Z806">
    <property type="taxonomic scope" value="Bacteria"/>
</dbReference>
<sequence>MEYQYYEFRAIDKPLTKDDQNYVKSLSSRVQPTAYRAIFTYSHGDFHGKPLSVLERCFDAMLYMASWASYQLAFRFPTSAIDPAALQPYCLDHIIEVSTTKQYVILNINIYEEEKGIWIDEDANWLDDLLPLRQAILQGDYRILYLAWLKAAAGSEWLENDSQEPPVPPNLKNLNAPVQSFVTWLELDPNLVAVAADNSPDQQDSKEPFKDWINALSEAEKTKLLLEIVEGESAIAGQIQARLRQKFAKLPGVIPGAETNRRSFSQLEAQAKIRCQQQKAQEEAAATAKRQKHLTPLKSRQGQIWQTVHDLLDQKKSNLYDQAVQHLVELRDLAQLEGTSALFRSQIYQLERQYSSRSSLLKRMQVARLLK</sequence>
<dbReference type="RefSeq" id="WP_017710752.1">
    <property type="nucleotide sequence ID" value="NZ_KB235933.1"/>
</dbReference>
<evidence type="ECO:0000313" key="2">
    <source>
        <dbReference type="Proteomes" id="UP000034681"/>
    </source>
</evidence>
<evidence type="ECO:0000313" key="1">
    <source>
        <dbReference type="EMBL" id="KKI99562.1"/>
    </source>
</evidence>
<dbReference type="EMBL" id="AJTX02000004">
    <property type="protein sequence ID" value="KKI99562.1"/>
    <property type="molecule type" value="Genomic_DNA"/>
</dbReference>
<accession>A0A0M2PWU4</accession>
<reference evidence="1" key="1">
    <citation type="submission" date="2012-04" db="EMBL/GenBank/DDBJ databases">
        <authorList>
            <person name="Borisov I.G."/>
            <person name="Ivanikova N.V."/>
            <person name="Pinevich A.V."/>
        </authorList>
    </citation>
    <scope>NUCLEOTIDE SEQUENCE [LARGE SCALE GENOMIC DNA]</scope>
    <source>
        <strain evidence="1">CALU 1027</strain>
    </source>
</reference>
<dbReference type="STRING" id="317619.GCA_000332315_00028"/>